<feature type="non-terminal residue" evidence="4">
    <location>
        <position position="334"/>
    </location>
</feature>
<dbReference type="GO" id="GO:0000034">
    <property type="term" value="F:adenine deaminase activity"/>
    <property type="evidence" value="ECO:0007669"/>
    <property type="project" value="UniProtKB-EC"/>
</dbReference>
<evidence type="ECO:0000256" key="1">
    <source>
        <dbReference type="ARBA" id="ARBA00022801"/>
    </source>
</evidence>
<feature type="region of interest" description="Disordered" evidence="2">
    <location>
        <begin position="303"/>
        <end position="334"/>
    </location>
</feature>
<dbReference type="Gene3D" id="2.30.40.10">
    <property type="entry name" value="Urease, subunit C, domain 1"/>
    <property type="match status" value="1"/>
</dbReference>
<sequence length="334" mass="35358">HNAIALPGLIDAHMHVESTMLMPSVFARLAIAHGTTAAVLDPHEIANVLGIPGIHLLMDDAQNAPIHPLWMASSCVPASHMETAGCALDTQDTAQLLADPRILGLAEMMNFPGVIHADPEVLAKVALGLRTGLVDGHAPGLRGRPLQAYVAAGISSDHECFTREEAEEKIALGMQVYIREGSAARNLEALLPAITPETLHRFCFCTDDRHPGDLADEGHIDHIIRRAIALGLDPIDAIVIATINPATHYRQPDLGALAPGRLADIVLVEDLATFQPHTVLFQGELVAQNGLFIGTPPHLRPPLPRPVGEGWGEGSVSPSSPSLDKPAVPAAVGT</sequence>
<accession>A0A3B1E086</accession>
<dbReference type="PANTHER" id="PTHR11113:SF2">
    <property type="entry name" value="ADENINE DEAMINASE"/>
    <property type="match status" value="1"/>
</dbReference>
<evidence type="ECO:0000259" key="3">
    <source>
        <dbReference type="Pfam" id="PF01979"/>
    </source>
</evidence>
<proteinExistence type="predicted"/>
<evidence type="ECO:0000313" key="4">
    <source>
        <dbReference type="EMBL" id="VAX41510.1"/>
    </source>
</evidence>
<protein>
    <submittedName>
        <fullName evidence="4">Adenine deaminase</fullName>
        <ecNumber evidence="4">3.5.4.2</ecNumber>
    </submittedName>
</protein>
<dbReference type="EMBL" id="UOGK01000554">
    <property type="protein sequence ID" value="VAX41510.1"/>
    <property type="molecule type" value="Genomic_DNA"/>
</dbReference>
<dbReference type="Pfam" id="PF01979">
    <property type="entry name" value="Amidohydro_1"/>
    <property type="match status" value="1"/>
</dbReference>
<dbReference type="Gene3D" id="3.20.20.140">
    <property type="entry name" value="Metal-dependent hydrolases"/>
    <property type="match status" value="1"/>
</dbReference>
<dbReference type="EC" id="3.5.4.2" evidence="4"/>
<dbReference type="InterPro" id="IPR032466">
    <property type="entry name" value="Metal_Hydrolase"/>
</dbReference>
<reference evidence="4" key="1">
    <citation type="submission" date="2018-06" db="EMBL/GenBank/DDBJ databases">
        <authorList>
            <person name="Zhirakovskaya E."/>
        </authorList>
    </citation>
    <scope>NUCLEOTIDE SEQUENCE</scope>
</reference>
<organism evidence="4">
    <name type="scientific">hydrothermal vent metagenome</name>
    <dbReference type="NCBI Taxonomy" id="652676"/>
    <lineage>
        <taxon>unclassified sequences</taxon>
        <taxon>metagenomes</taxon>
        <taxon>ecological metagenomes</taxon>
    </lineage>
</organism>
<evidence type="ECO:0000256" key="2">
    <source>
        <dbReference type="SAM" id="MobiDB-lite"/>
    </source>
</evidence>
<dbReference type="AlphaFoldDB" id="A0A3B1E086"/>
<dbReference type="InterPro" id="IPR006680">
    <property type="entry name" value="Amidohydro-rel"/>
</dbReference>
<keyword evidence="1 4" id="KW-0378">Hydrolase</keyword>
<dbReference type="InterPro" id="IPR011059">
    <property type="entry name" value="Metal-dep_hydrolase_composite"/>
</dbReference>
<dbReference type="PANTHER" id="PTHR11113">
    <property type="entry name" value="N-ACETYLGLUCOSAMINE-6-PHOSPHATE DEACETYLASE"/>
    <property type="match status" value="1"/>
</dbReference>
<dbReference type="SUPFAM" id="SSF51556">
    <property type="entry name" value="Metallo-dependent hydrolases"/>
    <property type="match status" value="1"/>
</dbReference>
<name>A0A3B1E086_9ZZZZ</name>
<feature type="non-terminal residue" evidence="4">
    <location>
        <position position="1"/>
    </location>
</feature>
<feature type="domain" description="Amidohydrolase-related" evidence="3">
    <location>
        <begin position="4"/>
        <end position="286"/>
    </location>
</feature>
<gene>
    <name evidence="4" type="ORF">MNBD_PLANCTO03-1869</name>
</gene>